<dbReference type="Pfam" id="PF01638">
    <property type="entry name" value="HxlR"/>
    <property type="match status" value="1"/>
</dbReference>
<dbReference type="AlphaFoldDB" id="A0A0K1QTC3"/>
<dbReference type="CDD" id="cd00090">
    <property type="entry name" value="HTH_ARSR"/>
    <property type="match status" value="1"/>
</dbReference>
<dbReference type="InterPro" id="IPR036390">
    <property type="entry name" value="WH_DNA-bd_sf"/>
</dbReference>
<dbReference type="GO" id="GO:0006355">
    <property type="term" value="P:regulation of DNA-templated transcription"/>
    <property type="evidence" value="ECO:0007669"/>
    <property type="project" value="UniProtKB-ARBA"/>
</dbReference>
<protein>
    <submittedName>
        <fullName evidence="5">HxlR family transcriptional regulator</fullName>
    </submittedName>
</protein>
<evidence type="ECO:0000259" key="4">
    <source>
        <dbReference type="PROSITE" id="PS51118"/>
    </source>
</evidence>
<gene>
    <name evidence="5" type="ORF">B723_21930</name>
</gene>
<accession>A0A0K1QTC3</accession>
<dbReference type="EMBL" id="CP010945">
    <property type="protein sequence ID" value="AKV08902.1"/>
    <property type="molecule type" value="Genomic_DNA"/>
</dbReference>
<evidence type="ECO:0000256" key="3">
    <source>
        <dbReference type="ARBA" id="ARBA00023163"/>
    </source>
</evidence>
<evidence type="ECO:0000313" key="6">
    <source>
        <dbReference type="Proteomes" id="UP000017175"/>
    </source>
</evidence>
<dbReference type="RefSeq" id="WP_017338939.1">
    <property type="nucleotide sequence ID" value="NZ_CP010945.1"/>
</dbReference>
<dbReference type="PANTHER" id="PTHR33204">
    <property type="entry name" value="TRANSCRIPTIONAL REGULATOR, MARR FAMILY"/>
    <property type="match status" value="1"/>
</dbReference>
<feature type="domain" description="HTH hxlR-type" evidence="4">
    <location>
        <begin position="10"/>
        <end position="108"/>
    </location>
</feature>
<proteinExistence type="predicted"/>
<dbReference type="GO" id="GO:0003677">
    <property type="term" value="F:DNA binding"/>
    <property type="evidence" value="ECO:0007669"/>
    <property type="project" value="UniProtKB-KW"/>
</dbReference>
<dbReference type="InterPro" id="IPR011991">
    <property type="entry name" value="ArsR-like_HTH"/>
</dbReference>
<reference evidence="5 6" key="1">
    <citation type="journal article" date="2012" name="J. Bacteriol.">
        <title>Draft genome sequence of the cyanide-utilizing bacterium Pseudomonas fluorescens strain NCIMB 11764.</title>
        <authorList>
            <person name="Vilo C.A."/>
            <person name="Benedik M.J."/>
            <person name="Kunz D.A."/>
            <person name="Dong Q."/>
        </authorList>
    </citation>
    <scope>NUCLEOTIDE SEQUENCE [LARGE SCALE GENOMIC DNA]</scope>
    <source>
        <strain evidence="5 6">NCIMB 11764</strain>
    </source>
</reference>
<dbReference type="InterPro" id="IPR002577">
    <property type="entry name" value="HTH_HxlR"/>
</dbReference>
<keyword evidence="1" id="KW-0805">Transcription regulation</keyword>
<dbReference type="Proteomes" id="UP000017175">
    <property type="component" value="Chromosome"/>
</dbReference>
<dbReference type="Gene3D" id="1.10.10.10">
    <property type="entry name" value="Winged helix-like DNA-binding domain superfamily/Winged helix DNA-binding domain"/>
    <property type="match status" value="1"/>
</dbReference>
<dbReference type="PROSITE" id="PS51118">
    <property type="entry name" value="HTH_HXLR"/>
    <property type="match status" value="1"/>
</dbReference>
<keyword evidence="3" id="KW-0804">Transcription</keyword>
<dbReference type="OrthoDB" id="9807069at2"/>
<dbReference type="SUPFAM" id="SSF46785">
    <property type="entry name" value="Winged helix' DNA-binding domain"/>
    <property type="match status" value="1"/>
</dbReference>
<dbReference type="eggNOG" id="COG1733">
    <property type="taxonomic scope" value="Bacteria"/>
</dbReference>
<sequence>MTLTKLLPRLPIERALGIISGRWKAVIIHVLLEGPKRTCEIEAQIAGISQKVLIQQLKALEEHGIVWRKTYPEEPQRVDYMLTPLGLSLQPLISSLQEWGQQHANEQGDAHRLLSCDAVVRSLDGQR</sequence>
<dbReference type="PANTHER" id="PTHR33204:SF37">
    <property type="entry name" value="HTH-TYPE TRANSCRIPTIONAL REGULATOR YODB"/>
    <property type="match status" value="1"/>
</dbReference>
<evidence type="ECO:0000313" key="5">
    <source>
        <dbReference type="EMBL" id="AKV08902.1"/>
    </source>
</evidence>
<keyword evidence="2" id="KW-0238">DNA-binding</keyword>
<evidence type="ECO:0000256" key="1">
    <source>
        <dbReference type="ARBA" id="ARBA00023015"/>
    </source>
</evidence>
<evidence type="ECO:0000256" key="2">
    <source>
        <dbReference type="ARBA" id="ARBA00023125"/>
    </source>
</evidence>
<organism evidence="5 6">
    <name type="scientific">Pseudomonas fluorescens NCIMB 11764</name>
    <dbReference type="NCBI Taxonomy" id="1221522"/>
    <lineage>
        <taxon>Bacteria</taxon>
        <taxon>Pseudomonadati</taxon>
        <taxon>Pseudomonadota</taxon>
        <taxon>Gammaproteobacteria</taxon>
        <taxon>Pseudomonadales</taxon>
        <taxon>Pseudomonadaceae</taxon>
        <taxon>Pseudomonas</taxon>
    </lineage>
</organism>
<name>A0A0K1QTC3_PSEFL</name>
<dbReference type="InterPro" id="IPR036388">
    <property type="entry name" value="WH-like_DNA-bd_sf"/>
</dbReference>